<name>A0A4Y2NXJ1_ARAVE</name>
<dbReference type="PANTHER" id="PTHR37162:SF1">
    <property type="entry name" value="BED-TYPE DOMAIN-CONTAINING PROTEIN"/>
    <property type="match status" value="1"/>
</dbReference>
<dbReference type="AlphaFoldDB" id="A0A4Y2NXJ1"/>
<reference evidence="1 2" key="1">
    <citation type="journal article" date="2019" name="Sci. Rep.">
        <title>Orb-weaving spider Araneus ventricosus genome elucidates the spidroin gene catalogue.</title>
        <authorList>
            <person name="Kono N."/>
            <person name="Nakamura H."/>
            <person name="Ohtoshi R."/>
            <person name="Moran D.A.P."/>
            <person name="Shinohara A."/>
            <person name="Yoshida Y."/>
            <person name="Fujiwara M."/>
            <person name="Mori M."/>
            <person name="Tomita M."/>
            <person name="Arakawa K."/>
        </authorList>
    </citation>
    <scope>NUCLEOTIDE SEQUENCE [LARGE SCALE GENOMIC DNA]</scope>
</reference>
<dbReference type="PANTHER" id="PTHR37162">
    <property type="entry name" value="HAT FAMILY DIMERISATION DOMAINCONTAINING PROTEIN-RELATED"/>
    <property type="match status" value="1"/>
</dbReference>
<gene>
    <name evidence="1" type="ORF">AVEN_86533_1</name>
</gene>
<sequence>MPRQTKYQEDWPSLTDPSGNEVRFWCDKGKDDFHCFCRFCKKDIAICNSGKLQLFQHASSAEHKKSVKDATDLSQSKLKMISTANGDHGLCLDKTTATSSSMTQWNFNEEEKIISAEILYILYAAVNNISFSSFDGISQLFSRMFPKGEEAKGMKLSSRKVAYEISHGLGPYFLAKIKDIDIWFRKYPSKKEDLIISSQCVDEEVVCNTLRYASNRWLSVVPSCQRILKMYPALKQHFLVDLVGNKSDLIKTERYKRIRSALKSHLTPA</sequence>
<comment type="caution">
    <text evidence="1">The sequence shown here is derived from an EMBL/GenBank/DDBJ whole genome shotgun (WGS) entry which is preliminary data.</text>
</comment>
<accession>A0A4Y2NXJ1</accession>
<keyword evidence="2" id="KW-1185">Reference proteome</keyword>
<dbReference type="OrthoDB" id="6498426at2759"/>
<evidence type="ECO:0000313" key="2">
    <source>
        <dbReference type="Proteomes" id="UP000499080"/>
    </source>
</evidence>
<proteinExistence type="predicted"/>
<protein>
    <submittedName>
        <fullName evidence="1">Uncharacterized protein</fullName>
    </submittedName>
</protein>
<organism evidence="1 2">
    <name type="scientific">Araneus ventricosus</name>
    <name type="common">Orbweaver spider</name>
    <name type="synonym">Epeira ventricosa</name>
    <dbReference type="NCBI Taxonomy" id="182803"/>
    <lineage>
        <taxon>Eukaryota</taxon>
        <taxon>Metazoa</taxon>
        <taxon>Ecdysozoa</taxon>
        <taxon>Arthropoda</taxon>
        <taxon>Chelicerata</taxon>
        <taxon>Arachnida</taxon>
        <taxon>Araneae</taxon>
        <taxon>Araneomorphae</taxon>
        <taxon>Entelegynae</taxon>
        <taxon>Araneoidea</taxon>
        <taxon>Araneidae</taxon>
        <taxon>Araneus</taxon>
    </lineage>
</organism>
<evidence type="ECO:0000313" key="1">
    <source>
        <dbReference type="EMBL" id="GBN43623.1"/>
    </source>
</evidence>
<dbReference type="Proteomes" id="UP000499080">
    <property type="component" value="Unassembled WGS sequence"/>
</dbReference>
<dbReference type="EMBL" id="BGPR01009994">
    <property type="protein sequence ID" value="GBN43623.1"/>
    <property type="molecule type" value="Genomic_DNA"/>
</dbReference>